<dbReference type="AlphaFoldDB" id="A0ABD5PDJ5"/>
<dbReference type="RefSeq" id="WP_267623356.1">
    <property type="nucleotide sequence ID" value="NZ_JAODIW010000008.1"/>
</dbReference>
<protein>
    <submittedName>
        <fullName evidence="1">Uncharacterized protein</fullName>
    </submittedName>
</protein>
<dbReference type="Proteomes" id="UP001595921">
    <property type="component" value="Unassembled WGS sequence"/>
</dbReference>
<sequence>MPQFEIESYEASVLNRPGENWERISLRPANSYDGPIWTVTLWFRYDRNDPGVGYRGNGYVFGFDSRDRFEVVHRLLQTEEPTFFRWSPDRVGFLDSYDVTTEAEPPGEGPAE</sequence>
<accession>A0ABD5PDJ5</accession>
<evidence type="ECO:0000313" key="2">
    <source>
        <dbReference type="Proteomes" id="UP001595921"/>
    </source>
</evidence>
<organism evidence="1 2">
    <name type="scientific">Halobium salinum</name>
    <dbReference type="NCBI Taxonomy" id="1364940"/>
    <lineage>
        <taxon>Archaea</taxon>
        <taxon>Methanobacteriati</taxon>
        <taxon>Methanobacteriota</taxon>
        <taxon>Stenosarchaea group</taxon>
        <taxon>Halobacteria</taxon>
        <taxon>Halobacteriales</taxon>
        <taxon>Haloferacaceae</taxon>
        <taxon>Halobium</taxon>
    </lineage>
</organism>
<name>A0ABD5PDJ5_9EURY</name>
<keyword evidence="2" id="KW-1185">Reference proteome</keyword>
<dbReference type="EMBL" id="JBHSDS010000006">
    <property type="protein sequence ID" value="MFC4358831.1"/>
    <property type="molecule type" value="Genomic_DNA"/>
</dbReference>
<evidence type="ECO:0000313" key="1">
    <source>
        <dbReference type="EMBL" id="MFC4358831.1"/>
    </source>
</evidence>
<reference evidence="1 2" key="1">
    <citation type="journal article" date="2019" name="Int. J. Syst. Evol. Microbiol.">
        <title>The Global Catalogue of Microorganisms (GCM) 10K type strain sequencing project: providing services to taxonomists for standard genome sequencing and annotation.</title>
        <authorList>
            <consortium name="The Broad Institute Genomics Platform"/>
            <consortium name="The Broad Institute Genome Sequencing Center for Infectious Disease"/>
            <person name="Wu L."/>
            <person name="Ma J."/>
        </authorList>
    </citation>
    <scope>NUCLEOTIDE SEQUENCE [LARGE SCALE GENOMIC DNA]</scope>
    <source>
        <strain evidence="1 2">CGMCC 1.12553</strain>
    </source>
</reference>
<gene>
    <name evidence="1" type="ORF">ACFO0N_12850</name>
</gene>
<proteinExistence type="predicted"/>
<comment type="caution">
    <text evidence="1">The sequence shown here is derived from an EMBL/GenBank/DDBJ whole genome shotgun (WGS) entry which is preliminary data.</text>
</comment>